<dbReference type="GO" id="GO:0005886">
    <property type="term" value="C:plasma membrane"/>
    <property type="evidence" value="ECO:0007669"/>
    <property type="project" value="TreeGrafter"/>
</dbReference>
<dbReference type="InterPro" id="IPR005629">
    <property type="entry name" value="Skn1/Kre6/Sbg1"/>
</dbReference>
<dbReference type="SUPFAM" id="SSF49899">
    <property type="entry name" value="Concanavalin A-like lectins/glucanases"/>
    <property type="match status" value="1"/>
</dbReference>
<keyword evidence="7" id="KW-0325">Glycoprotein</keyword>
<sequence length="691" mass="75898">MLRPFNSLACLSSVTLILAGDVCNMFLILLSLAPSAKVGFVLLALPRCNSFTSARLTLATMSTSHRPSARNAARRPPYGEQTYPYVSTPRPSESQNAHTTASPLRTPDRDGHHRGNTRVGIVQDVARGSIGSGYGPYAYDPILNRADLGRGGPRPMRRGISNPRPQLARTQTVNTQWGKNLDLDDVLHNPDPARDARMDRSCDIFSARGWANATALFFLLGGLIALFAGYPVIVHFTHPEPQITGFNLGGINGTGQVPLLTKFPSLIDPDTPTSAYTYTGTDGKKYDLVFSDEFNVEGRTFYPGDDPYWEAVDLHYWPTQDLEWYDPAAVTTRDGKLVITLSEVNTHDLNFQSGMIASWNKICFTTGYIEVSISLPGAPTQVGFWPGAWTMGNLGRAGYGATTEGMWPYTYASCDLGTFPNQTTHDNSPFSTVTSELSFLPGQRLSACTCPGSDHPGPDTTVGRGVPEIDIIEALVEIDDTAGLDFRGQVSQSYQVAPYNALRQFNNASSATPIQNTTATKFNHYMGDEFQQTVSALTYIDSSFYGGSAYAPYGLEWFSDPSKRESGYISWYSNGAKTWTLTPDTIGPDPTSEVSARLISEEPMYMIFNLGISPSFQGQDFKHMVFPAEMFIDYVRVYQLPGAKNGLTCDPPNYPTSEYINAHIEAYMNPNLTTWAQAGYTFPRNSLYDGC</sequence>
<dbReference type="OrthoDB" id="412647at2759"/>
<evidence type="ECO:0000256" key="5">
    <source>
        <dbReference type="ARBA" id="ARBA00022989"/>
    </source>
</evidence>
<keyword evidence="8" id="KW-0961">Cell wall biogenesis/degradation</keyword>
<keyword evidence="5 10" id="KW-1133">Transmembrane helix</keyword>
<dbReference type="CDD" id="cd02180">
    <property type="entry name" value="GH16_fungal_KRE6_glucanase"/>
    <property type="match status" value="1"/>
</dbReference>
<keyword evidence="12" id="KW-0378">Hydrolase</keyword>
<evidence type="ECO:0000256" key="9">
    <source>
        <dbReference type="SAM" id="MobiDB-lite"/>
    </source>
</evidence>
<comment type="similarity">
    <text evidence="2">Belongs to the SKN1/KRE6 family.</text>
</comment>
<keyword evidence="6 10" id="KW-0472">Membrane</keyword>
<dbReference type="Proteomes" id="UP000620124">
    <property type="component" value="Unassembled WGS sequence"/>
</dbReference>
<dbReference type="PANTHER" id="PTHR31361:SF1">
    <property type="entry name" value="BETA-GLUCAN SYNTHESIS-ASSOCIATED PROTEIN KRE6-RELATED"/>
    <property type="match status" value="1"/>
</dbReference>
<evidence type="ECO:0000313" key="12">
    <source>
        <dbReference type="EMBL" id="KAF7364752.1"/>
    </source>
</evidence>
<keyword evidence="3 10" id="KW-0812">Transmembrane</keyword>
<keyword evidence="4" id="KW-0735">Signal-anchor</keyword>
<evidence type="ECO:0000256" key="10">
    <source>
        <dbReference type="SAM" id="Phobius"/>
    </source>
</evidence>
<dbReference type="Pfam" id="PF03935">
    <property type="entry name" value="SKN1_KRE6_Sbg1"/>
    <property type="match status" value="1"/>
</dbReference>
<evidence type="ECO:0000256" key="8">
    <source>
        <dbReference type="ARBA" id="ARBA00023316"/>
    </source>
</evidence>
<dbReference type="FunFam" id="2.60.120.200:FF:000135">
    <property type="entry name" value="Related to KRE6-glucan synthase subunit"/>
    <property type="match status" value="1"/>
</dbReference>
<evidence type="ECO:0000256" key="1">
    <source>
        <dbReference type="ARBA" id="ARBA00004606"/>
    </source>
</evidence>
<dbReference type="GO" id="GO:0006078">
    <property type="term" value="P:(1-&gt;6)-beta-D-glucan biosynthetic process"/>
    <property type="evidence" value="ECO:0007669"/>
    <property type="project" value="TreeGrafter"/>
</dbReference>
<evidence type="ECO:0000256" key="7">
    <source>
        <dbReference type="ARBA" id="ARBA00023180"/>
    </source>
</evidence>
<dbReference type="AlphaFoldDB" id="A0A8H7D9Q8"/>
<feature type="compositionally biased region" description="Polar residues" evidence="9">
    <location>
        <begin position="89"/>
        <end position="103"/>
    </location>
</feature>
<evidence type="ECO:0000256" key="6">
    <source>
        <dbReference type="ARBA" id="ARBA00023136"/>
    </source>
</evidence>
<evidence type="ECO:0000256" key="2">
    <source>
        <dbReference type="ARBA" id="ARBA00010962"/>
    </source>
</evidence>
<proteinExistence type="inferred from homology"/>
<comment type="caution">
    <text evidence="12">The sequence shown here is derived from an EMBL/GenBank/DDBJ whole genome shotgun (WGS) entry which is preliminary data.</text>
</comment>
<comment type="subcellular location">
    <subcellularLocation>
        <location evidence="1">Membrane</location>
        <topology evidence="1">Single-pass type II membrane protein</topology>
    </subcellularLocation>
</comment>
<dbReference type="GO" id="GO:0005789">
    <property type="term" value="C:endoplasmic reticulum membrane"/>
    <property type="evidence" value="ECO:0007669"/>
    <property type="project" value="TreeGrafter"/>
</dbReference>
<evidence type="ECO:0000256" key="4">
    <source>
        <dbReference type="ARBA" id="ARBA00022968"/>
    </source>
</evidence>
<evidence type="ECO:0000313" key="13">
    <source>
        <dbReference type="Proteomes" id="UP000620124"/>
    </source>
</evidence>
<keyword evidence="13" id="KW-1185">Reference proteome</keyword>
<name>A0A8H7D9Q8_9AGAR</name>
<dbReference type="Gene3D" id="2.60.120.200">
    <property type="match status" value="1"/>
</dbReference>
<feature type="region of interest" description="Disordered" evidence="9">
    <location>
        <begin position="62"/>
        <end position="116"/>
    </location>
</feature>
<accession>A0A8H7D9Q8</accession>
<dbReference type="PANTHER" id="PTHR31361">
    <property type="entry name" value="BETA-GLUCAN SYNTHESIS-ASSOCIATED PROTEIN KRE6-RELATED"/>
    <property type="match status" value="1"/>
</dbReference>
<gene>
    <name evidence="12" type="ORF">MVEN_00345100</name>
</gene>
<dbReference type="GO" id="GO:0015926">
    <property type="term" value="F:glucosidase activity"/>
    <property type="evidence" value="ECO:0007669"/>
    <property type="project" value="TreeGrafter"/>
</dbReference>
<dbReference type="PROSITE" id="PS51762">
    <property type="entry name" value="GH16_2"/>
    <property type="match status" value="1"/>
</dbReference>
<protein>
    <submittedName>
        <fullName evidence="12">Glycoside hydrolase family 16 protein</fullName>
    </submittedName>
</protein>
<evidence type="ECO:0000256" key="3">
    <source>
        <dbReference type="ARBA" id="ARBA00022692"/>
    </source>
</evidence>
<feature type="domain" description="GH16" evidence="11">
    <location>
        <begin position="261"/>
        <end position="643"/>
    </location>
</feature>
<dbReference type="InterPro" id="IPR000757">
    <property type="entry name" value="Beta-glucanase-like"/>
</dbReference>
<dbReference type="InterPro" id="IPR013320">
    <property type="entry name" value="ConA-like_dom_sf"/>
</dbReference>
<organism evidence="12 13">
    <name type="scientific">Mycena venus</name>
    <dbReference type="NCBI Taxonomy" id="2733690"/>
    <lineage>
        <taxon>Eukaryota</taxon>
        <taxon>Fungi</taxon>
        <taxon>Dikarya</taxon>
        <taxon>Basidiomycota</taxon>
        <taxon>Agaricomycotina</taxon>
        <taxon>Agaricomycetes</taxon>
        <taxon>Agaricomycetidae</taxon>
        <taxon>Agaricales</taxon>
        <taxon>Marasmiineae</taxon>
        <taxon>Mycenaceae</taxon>
        <taxon>Mycena</taxon>
    </lineage>
</organism>
<reference evidence="12" key="1">
    <citation type="submission" date="2020-05" db="EMBL/GenBank/DDBJ databases">
        <title>Mycena genomes resolve the evolution of fungal bioluminescence.</title>
        <authorList>
            <person name="Tsai I.J."/>
        </authorList>
    </citation>
    <scope>NUCLEOTIDE SEQUENCE</scope>
    <source>
        <strain evidence="12">CCC161011</strain>
    </source>
</reference>
<feature type="transmembrane region" description="Helical" evidence="10">
    <location>
        <begin position="210"/>
        <end position="233"/>
    </location>
</feature>
<dbReference type="EMBL" id="JACAZI010000003">
    <property type="protein sequence ID" value="KAF7364752.1"/>
    <property type="molecule type" value="Genomic_DNA"/>
</dbReference>
<dbReference type="GO" id="GO:0031505">
    <property type="term" value="P:fungal-type cell wall organization"/>
    <property type="evidence" value="ECO:0007669"/>
    <property type="project" value="TreeGrafter"/>
</dbReference>
<evidence type="ECO:0000259" key="11">
    <source>
        <dbReference type="PROSITE" id="PS51762"/>
    </source>
</evidence>